<dbReference type="AlphaFoldDB" id="A0A6D2LFF0"/>
<feature type="binding site" evidence="12">
    <location>
        <position position="62"/>
    </location>
    <ligand>
        <name>[4Fe-4S] cluster</name>
        <dbReference type="ChEBI" id="CHEBI:49883"/>
    </ligand>
</feature>
<dbReference type="GO" id="GO:0005737">
    <property type="term" value="C:cytoplasm"/>
    <property type="evidence" value="ECO:0007669"/>
    <property type="project" value="UniProtKB-SubCell"/>
</dbReference>
<evidence type="ECO:0000313" key="14">
    <source>
        <dbReference type="EMBL" id="QHI00961.1"/>
    </source>
</evidence>
<dbReference type="PROSITE" id="PS51674">
    <property type="entry name" value="4FE4S_WBL"/>
    <property type="match status" value="1"/>
</dbReference>
<dbReference type="GO" id="GO:0051539">
    <property type="term" value="F:4 iron, 4 sulfur cluster binding"/>
    <property type="evidence" value="ECO:0007669"/>
    <property type="project" value="UniProtKB-UniRule"/>
</dbReference>
<evidence type="ECO:0000256" key="11">
    <source>
        <dbReference type="ARBA" id="ARBA00023163"/>
    </source>
</evidence>
<organism evidence="14 15">
    <name type="scientific">Corynebacterium pseudotuberculosis (strain C231)</name>
    <dbReference type="NCBI Taxonomy" id="681645"/>
    <lineage>
        <taxon>Bacteria</taxon>
        <taxon>Bacillati</taxon>
        <taxon>Actinomycetota</taxon>
        <taxon>Actinomycetes</taxon>
        <taxon>Mycobacteriales</taxon>
        <taxon>Corynebacteriaceae</taxon>
        <taxon>Corynebacterium</taxon>
    </lineage>
</organism>
<dbReference type="PANTHER" id="PTHR38839">
    <property type="entry name" value="TRANSCRIPTIONAL REGULATOR WHID-RELATED"/>
    <property type="match status" value="1"/>
</dbReference>
<reference evidence="14 15" key="1">
    <citation type="journal article" date="2011" name="J. Bacteriol.">
        <title>Complete genome sequence of Corynebacterium pseudotuberculosis I19, a strain isolated from a cow in Israel with bovine mastitis.</title>
        <authorList>
            <consortium name="Consortium: Rede Paraense de Genomica e Proteomica (RPGP)"/>
            <person name="Silva A."/>
            <person name="Schneider M.P."/>
            <person name="Cerdeira L."/>
            <person name="Barbosa M.S."/>
            <person name="Ramos R.T."/>
            <person name="Carneiro A.R."/>
            <person name="Santos R."/>
            <person name="Lima M."/>
            <person name="D'Afonseca V."/>
            <person name="Almeida S.S."/>
            <person name="Santos A.R."/>
            <person name="Soares S.C."/>
            <person name="Pinto A.C."/>
            <person name="Ali A."/>
            <person name="Dorella F.A."/>
            <person name="Rocha F."/>
            <person name="de Abreu V.A."/>
            <person name="Trost E."/>
            <person name="Tauch A."/>
            <person name="Shpigel N."/>
            <person name="Miyoshi A."/>
            <person name="Azevedo V."/>
        </authorList>
    </citation>
    <scope>NUCLEOTIDE SEQUENCE [LARGE SCALE GENOMIC DNA]</scope>
    <source>
        <strain evidence="14 15">C231</strain>
    </source>
</reference>
<comment type="PTM">
    <text evidence="12">The Fe-S cluster can be nitrosylated by nitric oxide (NO).</text>
</comment>
<evidence type="ECO:0000256" key="4">
    <source>
        <dbReference type="ARBA" id="ARBA00022490"/>
    </source>
</evidence>
<feature type="domain" description="4Fe-4S Wbl-type" evidence="13">
    <location>
        <begin position="22"/>
        <end position="86"/>
    </location>
</feature>
<dbReference type="HAMAP" id="MF_01479">
    <property type="entry name" value="WhiB"/>
    <property type="match status" value="1"/>
</dbReference>
<keyword evidence="4 12" id="KW-0963">Cytoplasm</keyword>
<dbReference type="GO" id="GO:0003677">
    <property type="term" value="F:DNA binding"/>
    <property type="evidence" value="ECO:0007669"/>
    <property type="project" value="UniProtKB-UniRule"/>
</dbReference>
<keyword evidence="6 12" id="KW-0408">Iron</keyword>
<dbReference type="OrthoDB" id="4954884at2"/>
<keyword evidence="9 12" id="KW-0238">DNA-binding</keyword>
<evidence type="ECO:0000256" key="6">
    <source>
        <dbReference type="ARBA" id="ARBA00023004"/>
    </source>
</evidence>
<keyword evidence="10 12" id="KW-1015">Disulfide bond</keyword>
<accession>A0A6D2LFF0</accession>
<keyword evidence="3 12" id="KW-0004">4Fe-4S</keyword>
<comment type="PTM">
    <text evidence="12">Upon Fe-S cluster removal intramolecular disulfide bonds are formed.</text>
</comment>
<keyword evidence="11 12" id="KW-0804">Transcription</keyword>
<dbReference type="EMBL" id="CP001829">
    <property type="protein sequence ID" value="QHI00961.1"/>
    <property type="molecule type" value="Genomic_DNA"/>
</dbReference>
<reference evidence="14 15" key="2">
    <citation type="journal article" date="2011" name="PLoS ONE">
        <title>Evidence for reductive genome evolution and lateral acquisition of virulence functions in two Corynebacterium pseudotuberculosis strains.</title>
        <authorList>
            <person name="Ruiz J.C."/>
            <person name="D'Afonseca V."/>
            <person name="Silva A."/>
            <person name="Ali A."/>
            <person name="Pinto A.C."/>
            <person name="Santos A.R."/>
            <person name="Rocha A.A."/>
            <person name="Lopes D.O."/>
            <person name="Dorella F.A."/>
            <person name="Pacheco L.G."/>
            <person name="Costa M.P."/>
            <person name="Turk M.Z."/>
            <person name="Seyffert N."/>
            <person name="Moraes P.M."/>
            <person name="Soares S.C."/>
            <person name="Almeida S.S."/>
            <person name="Castro T.L."/>
            <person name="Abreu V.A."/>
            <person name="Trost E."/>
            <person name="Baumbach J."/>
            <person name="Tauch A."/>
            <person name="Schneider M.P."/>
            <person name="McCulloch J."/>
            <person name="Cerdeira L.T."/>
            <person name="Ramos R.T."/>
            <person name="Zerlotini A."/>
            <person name="Dominitini A."/>
            <person name="Resende D.M."/>
            <person name="Coser E.M."/>
            <person name="Oliveira L.M."/>
            <person name="Pedrosa A.L."/>
            <person name="Vieira C.U."/>
            <person name="Guimaraes C.T."/>
            <person name="Bartholomeu D.C."/>
            <person name="Oliveira D.M."/>
            <person name="Santos F.R."/>
            <person name="Rabelo E.M."/>
            <person name="Lobo F.P."/>
            <person name="Franco G.R."/>
            <person name="Costa A.F."/>
            <person name="Castro I.M."/>
            <person name="Dias S.R."/>
            <person name="Ferro J.A."/>
            <person name="Ortega J.M."/>
            <person name="Paiva L.V."/>
            <person name="Goulart L.R."/>
            <person name="Almeida J.F."/>
            <person name="Ferro M.I."/>
            <person name="Carneiro N.P."/>
            <person name="Falcao P.R."/>
            <person name="Grynberg P."/>
            <person name="Teixeira S.M."/>
            <person name="Brommonschenkel S."/>
            <person name="Oliveira S.C."/>
            <person name="Meyer R."/>
            <person name="Moore R.J."/>
            <person name="Miyoshi A."/>
            <person name="Oliveira G.C."/>
            <person name="Azevedo V."/>
        </authorList>
    </citation>
    <scope>NUCLEOTIDE SEQUENCE [LARGE SCALE GENOMIC DNA]</scope>
    <source>
        <strain evidence="14 15">C231</strain>
    </source>
</reference>
<dbReference type="GO" id="GO:0045454">
    <property type="term" value="P:cell redox homeostasis"/>
    <property type="evidence" value="ECO:0007669"/>
    <property type="project" value="TreeGrafter"/>
</dbReference>
<evidence type="ECO:0000313" key="15">
    <source>
        <dbReference type="Proteomes" id="UP000000276"/>
    </source>
</evidence>
<evidence type="ECO:0000259" key="13">
    <source>
        <dbReference type="PROSITE" id="PS51674"/>
    </source>
</evidence>
<name>A0A6D2LFF0_CORP2</name>
<evidence type="ECO:0000256" key="8">
    <source>
        <dbReference type="ARBA" id="ARBA00023015"/>
    </source>
</evidence>
<keyword evidence="5 12" id="KW-0479">Metal-binding</keyword>
<comment type="subcellular location">
    <subcellularLocation>
        <location evidence="1 12">Cytoplasm</location>
    </subcellularLocation>
</comment>
<dbReference type="GO" id="GO:0035731">
    <property type="term" value="F:dinitrosyl-iron complex binding"/>
    <property type="evidence" value="ECO:0007669"/>
    <property type="project" value="UniProtKB-UniRule"/>
</dbReference>
<gene>
    <name evidence="12" type="primary">whiB</name>
    <name evidence="14" type="ORF">CPC231_02135</name>
</gene>
<dbReference type="GO" id="GO:0046872">
    <property type="term" value="F:metal ion binding"/>
    <property type="evidence" value="ECO:0007669"/>
    <property type="project" value="UniProtKB-KW"/>
</dbReference>
<proteinExistence type="inferred from homology"/>
<dbReference type="GO" id="GO:0047134">
    <property type="term" value="F:protein-disulfide reductase [NAD(P)H] activity"/>
    <property type="evidence" value="ECO:0007669"/>
    <property type="project" value="TreeGrafter"/>
</dbReference>
<evidence type="ECO:0000256" key="1">
    <source>
        <dbReference type="ARBA" id="ARBA00004496"/>
    </source>
</evidence>
<sequence>MNNTDLLPAPQTQLWDWQLHGACRGTQSEIFYHPEGERGLARRSRERQAKEICSLCPVLRNCRQHALQYAEPYGIWGGLSESERATMLSRRYG</sequence>
<dbReference type="RefSeq" id="WP_038615729.1">
    <property type="nucleotide sequence ID" value="NC_017301.2"/>
</dbReference>
<evidence type="ECO:0000256" key="10">
    <source>
        <dbReference type="ARBA" id="ARBA00023157"/>
    </source>
</evidence>
<feature type="binding site" evidence="12">
    <location>
        <position position="23"/>
    </location>
    <ligand>
        <name>[4Fe-4S] cluster</name>
        <dbReference type="ChEBI" id="CHEBI:49883"/>
    </ligand>
</feature>
<feature type="binding site" evidence="12">
    <location>
        <position position="53"/>
    </location>
    <ligand>
        <name>[4Fe-4S] cluster</name>
        <dbReference type="ChEBI" id="CHEBI:49883"/>
    </ligand>
</feature>
<dbReference type="Proteomes" id="UP000000276">
    <property type="component" value="Chromosome"/>
</dbReference>
<evidence type="ECO:0000256" key="2">
    <source>
        <dbReference type="ARBA" id="ARBA00006597"/>
    </source>
</evidence>
<dbReference type="InterPro" id="IPR034768">
    <property type="entry name" value="4FE4S_WBL"/>
</dbReference>
<comment type="similarity">
    <text evidence="2 12">Belongs to the WhiB family.</text>
</comment>
<dbReference type="GeneID" id="93973494"/>
<feature type="binding site" evidence="12">
    <location>
        <position position="56"/>
    </location>
    <ligand>
        <name>[4Fe-4S] cluster</name>
        <dbReference type="ChEBI" id="CHEBI:49883"/>
    </ligand>
</feature>
<evidence type="ECO:0000256" key="5">
    <source>
        <dbReference type="ARBA" id="ARBA00022723"/>
    </source>
</evidence>
<dbReference type="PANTHER" id="PTHR38839:SF5">
    <property type="entry name" value="TRANSCRIPTIONAL REGULATOR WHID"/>
    <property type="match status" value="1"/>
</dbReference>
<dbReference type="KEGG" id="cpq:CPC231_02135"/>
<comment type="function">
    <text evidence="12">Acts as a transcriptional regulator. Probably redox-responsive. The apo- but not holo-form probably binds DNA.</text>
</comment>
<evidence type="ECO:0000256" key="7">
    <source>
        <dbReference type="ARBA" id="ARBA00023014"/>
    </source>
</evidence>
<comment type="cofactor">
    <cofactor evidence="12">
        <name>[4Fe-4S] cluster</name>
        <dbReference type="ChEBI" id="CHEBI:49883"/>
    </cofactor>
    <text evidence="12">Binds 1 [4Fe-4S] cluster per subunit. Following nitrosylation of the [4Fe-4S] cluster binds 1 [4Fe-8(NO)] cluster per subunit.</text>
</comment>
<dbReference type="InterPro" id="IPR003482">
    <property type="entry name" value="Whib"/>
</dbReference>
<dbReference type="Pfam" id="PF02467">
    <property type="entry name" value="Whib"/>
    <property type="match status" value="1"/>
</dbReference>
<evidence type="ECO:0000256" key="12">
    <source>
        <dbReference type="HAMAP-Rule" id="MF_01479"/>
    </source>
</evidence>
<evidence type="ECO:0000256" key="9">
    <source>
        <dbReference type="ARBA" id="ARBA00023125"/>
    </source>
</evidence>
<evidence type="ECO:0000256" key="3">
    <source>
        <dbReference type="ARBA" id="ARBA00022485"/>
    </source>
</evidence>
<keyword evidence="8 12" id="KW-0805">Transcription regulation</keyword>
<protein>
    <recommendedName>
        <fullName evidence="12">Transcriptional regulator WhiB</fullName>
    </recommendedName>
</protein>
<dbReference type="GO" id="GO:0045892">
    <property type="term" value="P:negative regulation of DNA-templated transcription"/>
    <property type="evidence" value="ECO:0007669"/>
    <property type="project" value="TreeGrafter"/>
</dbReference>
<keyword evidence="7 12" id="KW-0411">Iron-sulfur</keyword>
<keyword evidence="15" id="KW-1185">Reference proteome</keyword>